<name>A0A1I2L810_9ACTN</name>
<dbReference type="EMBL" id="FONV01000019">
    <property type="protein sequence ID" value="SFF73236.1"/>
    <property type="molecule type" value="Genomic_DNA"/>
</dbReference>
<dbReference type="Proteomes" id="UP000199645">
    <property type="component" value="Unassembled WGS sequence"/>
</dbReference>
<dbReference type="SUPFAM" id="SSF46785">
    <property type="entry name" value="Winged helix' DNA-binding domain"/>
    <property type="match status" value="1"/>
</dbReference>
<reference evidence="2 3" key="1">
    <citation type="submission" date="2016-10" db="EMBL/GenBank/DDBJ databases">
        <authorList>
            <person name="de Groot N.N."/>
        </authorList>
    </citation>
    <scope>NUCLEOTIDE SEQUENCE [LARGE SCALE GENOMIC DNA]</scope>
    <source>
        <strain evidence="2 3">DSM 43019</strain>
    </source>
</reference>
<dbReference type="PANTHER" id="PTHR33164:SF43">
    <property type="entry name" value="HTH-TYPE TRANSCRIPTIONAL REPRESSOR YETL"/>
    <property type="match status" value="1"/>
</dbReference>
<evidence type="ECO:0000259" key="1">
    <source>
        <dbReference type="PROSITE" id="PS50995"/>
    </source>
</evidence>
<dbReference type="SMART" id="SM00347">
    <property type="entry name" value="HTH_MARR"/>
    <property type="match status" value="1"/>
</dbReference>
<protein>
    <submittedName>
        <fullName evidence="2">DNA-binding transcriptional regulator, MarR family</fullName>
    </submittedName>
</protein>
<dbReference type="PROSITE" id="PS50995">
    <property type="entry name" value="HTH_MARR_2"/>
    <property type="match status" value="1"/>
</dbReference>
<sequence length="167" mass="17844">MGFSGPKIHCGLPLIGAVVDRLLGSDLAADPAFLLARARAVTSGTANARLAPFQLKVRSLSVLWLAGQGIGPSQRELSEFLGLDPSQVVALVDDLQRRGLVERRPDERDRRSRIIVATPAGRELLQQALTEVRAAGDTSFAALTGHERKTLTELLTKVAFGGRPAAQ</sequence>
<organism evidence="2 3">
    <name type="scientific">Actinoplanes philippinensis</name>
    <dbReference type="NCBI Taxonomy" id="35752"/>
    <lineage>
        <taxon>Bacteria</taxon>
        <taxon>Bacillati</taxon>
        <taxon>Actinomycetota</taxon>
        <taxon>Actinomycetes</taxon>
        <taxon>Micromonosporales</taxon>
        <taxon>Micromonosporaceae</taxon>
        <taxon>Actinoplanes</taxon>
    </lineage>
</organism>
<proteinExistence type="predicted"/>
<dbReference type="Pfam" id="PF12802">
    <property type="entry name" value="MarR_2"/>
    <property type="match status" value="1"/>
</dbReference>
<keyword evidence="3" id="KW-1185">Reference proteome</keyword>
<evidence type="ECO:0000313" key="3">
    <source>
        <dbReference type="Proteomes" id="UP000199645"/>
    </source>
</evidence>
<dbReference type="PANTHER" id="PTHR33164">
    <property type="entry name" value="TRANSCRIPTIONAL REGULATOR, MARR FAMILY"/>
    <property type="match status" value="1"/>
</dbReference>
<dbReference type="InterPro" id="IPR036388">
    <property type="entry name" value="WH-like_DNA-bd_sf"/>
</dbReference>
<dbReference type="Gene3D" id="1.10.10.10">
    <property type="entry name" value="Winged helix-like DNA-binding domain superfamily/Winged helix DNA-binding domain"/>
    <property type="match status" value="1"/>
</dbReference>
<accession>A0A1I2L810</accession>
<dbReference type="InterPro" id="IPR000835">
    <property type="entry name" value="HTH_MarR-typ"/>
</dbReference>
<feature type="domain" description="HTH marR-type" evidence="1">
    <location>
        <begin position="28"/>
        <end position="160"/>
    </location>
</feature>
<dbReference type="PRINTS" id="PR00598">
    <property type="entry name" value="HTHMARR"/>
</dbReference>
<dbReference type="GO" id="GO:0003700">
    <property type="term" value="F:DNA-binding transcription factor activity"/>
    <property type="evidence" value="ECO:0007669"/>
    <property type="project" value="InterPro"/>
</dbReference>
<dbReference type="STRING" id="35752.SAMN05421541_119163"/>
<dbReference type="GO" id="GO:0006950">
    <property type="term" value="P:response to stress"/>
    <property type="evidence" value="ECO:0007669"/>
    <property type="project" value="TreeGrafter"/>
</dbReference>
<dbReference type="GO" id="GO:0003677">
    <property type="term" value="F:DNA binding"/>
    <property type="evidence" value="ECO:0007669"/>
    <property type="project" value="UniProtKB-KW"/>
</dbReference>
<keyword evidence="2" id="KW-0238">DNA-binding</keyword>
<dbReference type="InterPro" id="IPR039422">
    <property type="entry name" value="MarR/SlyA-like"/>
</dbReference>
<dbReference type="RefSeq" id="WP_093621128.1">
    <property type="nucleotide sequence ID" value="NZ_BOMT01000073.1"/>
</dbReference>
<dbReference type="OrthoDB" id="5148120at2"/>
<dbReference type="AlphaFoldDB" id="A0A1I2L810"/>
<gene>
    <name evidence="2" type="ORF">SAMN05421541_119163</name>
</gene>
<dbReference type="InterPro" id="IPR036390">
    <property type="entry name" value="WH_DNA-bd_sf"/>
</dbReference>
<evidence type="ECO:0000313" key="2">
    <source>
        <dbReference type="EMBL" id="SFF73236.1"/>
    </source>
</evidence>